<comment type="caution">
    <text evidence="1">The sequence shown here is derived from an EMBL/GenBank/DDBJ whole genome shotgun (WGS) entry which is preliminary data.</text>
</comment>
<protein>
    <recommendedName>
        <fullName evidence="2">Lipoprotein</fullName>
    </recommendedName>
</protein>
<evidence type="ECO:0000313" key="1">
    <source>
        <dbReference type="EMBL" id="HGF33414.1"/>
    </source>
</evidence>
<dbReference type="EMBL" id="DTMF01000087">
    <property type="protein sequence ID" value="HGF33414.1"/>
    <property type="molecule type" value="Genomic_DNA"/>
</dbReference>
<proteinExistence type="predicted"/>
<name>A0A7C3V416_9BACT</name>
<accession>A0A7C3V416</accession>
<gene>
    <name evidence="1" type="ORF">ENW96_03355</name>
</gene>
<reference evidence="1" key="1">
    <citation type="journal article" date="2020" name="mSystems">
        <title>Genome- and Community-Level Interaction Insights into Carbon Utilization and Element Cycling Functions of Hydrothermarchaeota in Hydrothermal Sediment.</title>
        <authorList>
            <person name="Zhou Z."/>
            <person name="Liu Y."/>
            <person name="Xu W."/>
            <person name="Pan J."/>
            <person name="Luo Z.H."/>
            <person name="Li M."/>
        </authorList>
    </citation>
    <scope>NUCLEOTIDE SEQUENCE [LARGE SCALE GENOMIC DNA]</scope>
    <source>
        <strain evidence="1">SpSt-897</strain>
    </source>
</reference>
<organism evidence="1">
    <name type="scientific">Desulfobacca acetoxidans</name>
    <dbReference type="NCBI Taxonomy" id="60893"/>
    <lineage>
        <taxon>Bacteria</taxon>
        <taxon>Pseudomonadati</taxon>
        <taxon>Thermodesulfobacteriota</taxon>
        <taxon>Desulfobaccia</taxon>
        <taxon>Desulfobaccales</taxon>
        <taxon>Desulfobaccaceae</taxon>
        <taxon>Desulfobacca</taxon>
    </lineage>
</organism>
<sequence>MNKKLALMAAASLVLGGLLVLGCGESRQPYAGNYRSLEPYAGKGHVELELKENGEATWKLAQEGMSVKFKWRVEDGQLWFYTKEGGIIHANPTEGGQKLTVDMTGQWHPSCPKEYCIIFQRVKGGGS</sequence>
<dbReference type="AlphaFoldDB" id="A0A7C3V416"/>
<evidence type="ECO:0008006" key="2">
    <source>
        <dbReference type="Google" id="ProtNLM"/>
    </source>
</evidence>
<dbReference type="PROSITE" id="PS51257">
    <property type="entry name" value="PROKAR_LIPOPROTEIN"/>
    <property type="match status" value="1"/>
</dbReference>